<dbReference type="Gene3D" id="1.10.10.60">
    <property type="entry name" value="Homeodomain-like"/>
    <property type="match status" value="1"/>
</dbReference>
<dbReference type="Gene3D" id="1.10.357.10">
    <property type="entry name" value="Tetracycline Repressor, domain 2"/>
    <property type="match status" value="1"/>
</dbReference>
<feature type="DNA-binding region" description="H-T-H motif" evidence="4">
    <location>
        <begin position="33"/>
        <end position="52"/>
    </location>
</feature>
<dbReference type="RefSeq" id="WP_336601244.1">
    <property type="nucleotide sequence ID" value="NZ_JACFYJ010000076.1"/>
</dbReference>
<keyword evidence="7" id="KW-1185">Reference proteome</keyword>
<reference evidence="6 7" key="1">
    <citation type="journal article" date="2022" name="Arch. Microbiol.">
        <title>Paraburkholderia bengalensis sp. nov. isolated from roots of Oryza sativa, IR64.</title>
        <authorList>
            <person name="Nag P."/>
            <person name="Mondal N."/>
            <person name="Sarkar J."/>
            <person name="Das S."/>
        </authorList>
    </citation>
    <scope>NUCLEOTIDE SEQUENCE [LARGE SCALE GENOMIC DNA]</scope>
    <source>
        <strain evidence="6 7">IR64_4_BI</strain>
    </source>
</reference>
<keyword evidence="1" id="KW-0805">Transcription regulation</keyword>
<dbReference type="Proteomes" id="UP001386437">
    <property type="component" value="Unassembled WGS sequence"/>
</dbReference>
<sequence>MGRSNREQADMNRQRIIDQADAAVRGGGVAAVSIADIMARAGMTQGGFYNHFESKDALIAQACSSGFARAVANWKAKTHAKGQPLAGAFKRLVKYYLARKPVEQGCPMVALAQDAAPHRASPALSDAYRDGVAQLFSTFANVAHEDASCSLSDDEMTVAFAAMVGANMLSRATGDKKWASRVEQAIVAQLQ</sequence>
<dbReference type="SUPFAM" id="SSF48498">
    <property type="entry name" value="Tetracyclin repressor-like, C-terminal domain"/>
    <property type="match status" value="1"/>
</dbReference>
<evidence type="ECO:0000256" key="4">
    <source>
        <dbReference type="PROSITE-ProRule" id="PRU00335"/>
    </source>
</evidence>
<dbReference type="SUPFAM" id="SSF46689">
    <property type="entry name" value="Homeodomain-like"/>
    <property type="match status" value="1"/>
</dbReference>
<keyword evidence="3" id="KW-0804">Transcription</keyword>
<evidence type="ECO:0000256" key="2">
    <source>
        <dbReference type="ARBA" id="ARBA00023125"/>
    </source>
</evidence>
<evidence type="ECO:0000313" key="6">
    <source>
        <dbReference type="EMBL" id="MEI6001530.1"/>
    </source>
</evidence>
<evidence type="ECO:0000256" key="3">
    <source>
        <dbReference type="ARBA" id="ARBA00023163"/>
    </source>
</evidence>
<dbReference type="InterPro" id="IPR009057">
    <property type="entry name" value="Homeodomain-like_sf"/>
</dbReference>
<dbReference type="EMBL" id="JACFYJ010000076">
    <property type="protein sequence ID" value="MEI6001530.1"/>
    <property type="molecule type" value="Genomic_DNA"/>
</dbReference>
<evidence type="ECO:0000259" key="5">
    <source>
        <dbReference type="PROSITE" id="PS50977"/>
    </source>
</evidence>
<accession>A0ABU8J1A0</accession>
<dbReference type="InterPro" id="IPR001647">
    <property type="entry name" value="HTH_TetR"/>
</dbReference>
<comment type="caution">
    <text evidence="6">The sequence shown here is derived from an EMBL/GenBank/DDBJ whole genome shotgun (WGS) entry which is preliminary data.</text>
</comment>
<evidence type="ECO:0000256" key="1">
    <source>
        <dbReference type="ARBA" id="ARBA00023015"/>
    </source>
</evidence>
<evidence type="ECO:0000313" key="7">
    <source>
        <dbReference type="Proteomes" id="UP001386437"/>
    </source>
</evidence>
<gene>
    <name evidence="6" type="ORF">H3V53_31540</name>
</gene>
<protein>
    <submittedName>
        <fullName evidence="6">TetR/AcrR family transcriptional regulator</fullName>
    </submittedName>
</protein>
<organism evidence="6 7">
    <name type="scientific">Paraburkholderia bengalensis</name>
    <dbReference type="NCBI Taxonomy" id="2747562"/>
    <lineage>
        <taxon>Bacteria</taxon>
        <taxon>Pseudomonadati</taxon>
        <taxon>Pseudomonadota</taxon>
        <taxon>Betaproteobacteria</taxon>
        <taxon>Burkholderiales</taxon>
        <taxon>Burkholderiaceae</taxon>
        <taxon>Paraburkholderia</taxon>
    </lineage>
</organism>
<name>A0ABU8J1A0_9BURK</name>
<proteinExistence type="predicted"/>
<dbReference type="PROSITE" id="PS50977">
    <property type="entry name" value="HTH_TETR_2"/>
    <property type="match status" value="1"/>
</dbReference>
<dbReference type="InterPro" id="IPR036271">
    <property type="entry name" value="Tet_transcr_reg_TetR-rel_C_sf"/>
</dbReference>
<dbReference type="PANTHER" id="PTHR47506:SF7">
    <property type="entry name" value="TRANSCRIPTIONAL REGULATORY PROTEIN"/>
    <property type="match status" value="1"/>
</dbReference>
<dbReference type="PANTHER" id="PTHR47506">
    <property type="entry name" value="TRANSCRIPTIONAL REGULATORY PROTEIN"/>
    <property type="match status" value="1"/>
</dbReference>
<feature type="domain" description="HTH tetR-type" evidence="5">
    <location>
        <begin position="10"/>
        <end position="70"/>
    </location>
</feature>
<dbReference type="Pfam" id="PF00440">
    <property type="entry name" value="TetR_N"/>
    <property type="match status" value="1"/>
</dbReference>
<keyword evidence="2 4" id="KW-0238">DNA-binding</keyword>